<feature type="non-terminal residue" evidence="9">
    <location>
        <position position="1"/>
    </location>
</feature>
<dbReference type="Gene3D" id="2.60.40.10">
    <property type="entry name" value="Immunoglobulins"/>
    <property type="match status" value="1"/>
</dbReference>
<dbReference type="PRINTS" id="PR00132">
    <property type="entry name" value="GLHYDRLASE2"/>
</dbReference>
<dbReference type="InterPro" id="IPR023230">
    <property type="entry name" value="Glyco_hydro_2_CS"/>
</dbReference>
<feature type="domain" description="Glycosyl hydrolases family 2 sugar binding" evidence="7">
    <location>
        <begin position="13"/>
        <end position="155"/>
    </location>
</feature>
<dbReference type="Gene3D" id="3.20.20.80">
    <property type="entry name" value="Glycosidases"/>
    <property type="match status" value="1"/>
</dbReference>
<dbReference type="InterPro" id="IPR036156">
    <property type="entry name" value="Beta-gal/glucu_dom_sf"/>
</dbReference>
<keyword evidence="4" id="KW-0378">Hydrolase</keyword>
<evidence type="ECO:0000256" key="3">
    <source>
        <dbReference type="ARBA" id="ARBA00012756"/>
    </source>
</evidence>
<dbReference type="EMBL" id="CAJNIZ010008341">
    <property type="protein sequence ID" value="CAE7266347.1"/>
    <property type="molecule type" value="Genomic_DNA"/>
</dbReference>
<evidence type="ECO:0000259" key="7">
    <source>
        <dbReference type="Pfam" id="PF02837"/>
    </source>
</evidence>
<organism evidence="9 10">
    <name type="scientific">Symbiodinium pilosum</name>
    <name type="common">Dinoflagellate</name>
    <dbReference type="NCBI Taxonomy" id="2952"/>
    <lineage>
        <taxon>Eukaryota</taxon>
        <taxon>Sar</taxon>
        <taxon>Alveolata</taxon>
        <taxon>Dinophyceae</taxon>
        <taxon>Suessiales</taxon>
        <taxon>Symbiodiniaceae</taxon>
        <taxon>Symbiodinium</taxon>
    </lineage>
</organism>
<dbReference type="InterPro" id="IPR017853">
    <property type="entry name" value="GH"/>
</dbReference>
<dbReference type="InterPro" id="IPR008979">
    <property type="entry name" value="Galactose-bd-like_sf"/>
</dbReference>
<evidence type="ECO:0000259" key="6">
    <source>
        <dbReference type="Pfam" id="PF02836"/>
    </source>
</evidence>
<dbReference type="GO" id="GO:0009341">
    <property type="term" value="C:beta-galactosidase complex"/>
    <property type="evidence" value="ECO:0007669"/>
    <property type="project" value="TreeGrafter"/>
</dbReference>
<gene>
    <name evidence="9" type="primary">lacZ</name>
    <name evidence="9" type="ORF">SPIL2461_LOCUS5761</name>
</gene>
<evidence type="ECO:0000256" key="1">
    <source>
        <dbReference type="ARBA" id="ARBA00001412"/>
    </source>
</evidence>
<dbReference type="InterPro" id="IPR032312">
    <property type="entry name" value="LacZ_4"/>
</dbReference>
<accession>A0A812MF61</accession>
<comment type="caution">
    <text evidence="9">The sequence shown here is derived from an EMBL/GenBank/DDBJ whole genome shotgun (WGS) entry which is preliminary data.</text>
</comment>
<dbReference type="Pfam" id="PF02836">
    <property type="entry name" value="Glyco_hydro_2_C"/>
    <property type="match status" value="1"/>
</dbReference>
<dbReference type="SUPFAM" id="SSF49303">
    <property type="entry name" value="beta-Galactosidase/glucuronidase domain"/>
    <property type="match status" value="1"/>
</dbReference>
<comment type="similarity">
    <text evidence="2">Belongs to the glycosyl hydrolase 2 family.</text>
</comment>
<dbReference type="AlphaFoldDB" id="A0A812MF61"/>
<dbReference type="SUPFAM" id="SSF49785">
    <property type="entry name" value="Galactose-binding domain-like"/>
    <property type="match status" value="1"/>
</dbReference>
<dbReference type="PROSITE" id="PS00719">
    <property type="entry name" value="GLYCOSYL_HYDROL_F2_1"/>
    <property type="match status" value="1"/>
</dbReference>
<evidence type="ECO:0000259" key="8">
    <source>
        <dbReference type="Pfam" id="PF16353"/>
    </source>
</evidence>
<dbReference type="EC" id="3.2.1.23" evidence="3"/>
<evidence type="ECO:0000256" key="2">
    <source>
        <dbReference type="ARBA" id="ARBA00007401"/>
    </source>
</evidence>
<reference evidence="9" key="1">
    <citation type="submission" date="2021-02" db="EMBL/GenBank/DDBJ databases">
        <authorList>
            <person name="Dougan E. K."/>
            <person name="Rhodes N."/>
            <person name="Thang M."/>
            <person name="Chan C."/>
        </authorList>
    </citation>
    <scope>NUCLEOTIDE SEQUENCE</scope>
</reference>
<dbReference type="Gene3D" id="2.60.120.260">
    <property type="entry name" value="Galactose-binding domain-like"/>
    <property type="match status" value="1"/>
</dbReference>
<proteinExistence type="inferred from homology"/>
<feature type="domain" description="Glycoside hydrolase family 2 catalytic" evidence="6">
    <location>
        <begin position="239"/>
        <end position="540"/>
    </location>
</feature>
<dbReference type="InterPro" id="IPR013783">
    <property type="entry name" value="Ig-like_fold"/>
</dbReference>
<dbReference type="InterPro" id="IPR006101">
    <property type="entry name" value="Glyco_hydro_2"/>
</dbReference>
<feature type="domain" description="Beta-galactosidase" evidence="8">
    <location>
        <begin position="552"/>
        <end position="619"/>
    </location>
</feature>
<feature type="non-terminal residue" evidence="9">
    <location>
        <position position="620"/>
    </location>
</feature>
<dbReference type="PANTHER" id="PTHR46323:SF2">
    <property type="entry name" value="BETA-GALACTOSIDASE"/>
    <property type="match status" value="1"/>
</dbReference>
<dbReference type="SUPFAM" id="SSF51445">
    <property type="entry name" value="(Trans)glycosidases"/>
    <property type="match status" value="1"/>
</dbReference>
<dbReference type="OrthoDB" id="444796at2759"/>
<dbReference type="InterPro" id="IPR006103">
    <property type="entry name" value="Glyco_hydro_2_cat"/>
</dbReference>
<protein>
    <recommendedName>
        <fullName evidence="3">beta-galactosidase</fullName>
        <ecNumber evidence="3">3.2.1.23</ecNumber>
    </recommendedName>
</protein>
<dbReference type="InterPro" id="IPR006104">
    <property type="entry name" value="Glyco_hydro_2_N"/>
</dbReference>
<evidence type="ECO:0000313" key="10">
    <source>
        <dbReference type="Proteomes" id="UP000649617"/>
    </source>
</evidence>
<keyword evidence="10" id="KW-1185">Reference proteome</keyword>
<evidence type="ECO:0000256" key="5">
    <source>
        <dbReference type="ARBA" id="ARBA00023295"/>
    </source>
</evidence>
<evidence type="ECO:0000313" key="9">
    <source>
        <dbReference type="EMBL" id="CAE7266347.1"/>
    </source>
</evidence>
<evidence type="ECO:0000256" key="4">
    <source>
        <dbReference type="ARBA" id="ARBA00022801"/>
    </source>
</evidence>
<keyword evidence="5" id="KW-0326">Glycosidase</keyword>
<dbReference type="Pfam" id="PF16353">
    <property type="entry name" value="LacZ_4"/>
    <property type="match status" value="1"/>
</dbReference>
<dbReference type="PANTHER" id="PTHR46323">
    <property type="entry name" value="BETA-GALACTOSIDASE"/>
    <property type="match status" value="1"/>
</dbReference>
<dbReference type="Proteomes" id="UP000649617">
    <property type="component" value="Unassembled WGS sequence"/>
</dbReference>
<dbReference type="GO" id="GO:0005990">
    <property type="term" value="P:lactose catabolic process"/>
    <property type="evidence" value="ECO:0007669"/>
    <property type="project" value="TreeGrafter"/>
</dbReference>
<dbReference type="InterPro" id="IPR050347">
    <property type="entry name" value="Bact_Beta-galactosidase"/>
</dbReference>
<sequence length="620" mass="70749">FERFDLDDASWGDIPVPGNWELNGYGFPIYTNVDFIFECDPPNIRYRGDDKDYNPTGTYRRSFECPPEWLGGGQQVYIHLGAVCCTCRAWLNGQELGFSTDSKLPVEFNVTPHLRPGRNVLTLQVLCWGAAAYLEDQDMWWFAGITRDVYAYARPGERLRDISVRAGADGKLEIVGRHSVQIPDINLWNAEVGLGAISLHPLGDLAKITSLSTHAIQALEILTLAACMLVCLRVGFRTVEIRQGRLLLNGSELTIRGVNRHEHHPTNGHVVDRESMVTDIRLMKQNNFNSVRCAHYPNDPLFYELCDELGLYVVDEANIESHGVSFSWDKTLGNKEEWDAAHMARVQRYVERDKNFPSIIIWSLGNEAGNGINHHRTYMWIKRRDPTRPVQYENARWRSDPDWNTDNIERIDANTDIYCPMYPSHWKLEQYGRRYEDDVHAHPLIMVEYAHAMGNSLGAFKEYWDKIYEYGVLQGGYIWDWVDQGLATQKNGRSIWAFGSDFGGKDTPTDLNFCINGLVQPDRKPNPHLFEAKKVMQHVTFSAIDLPKGIVEAQNRYDFLSLQHLDFFWQVTMNGAVAQSGTLPGLRTPPHQAERFELPLPKDMAGAGRCEAHVLVSARM</sequence>
<dbReference type="Pfam" id="PF02837">
    <property type="entry name" value="Glyco_hydro_2_N"/>
    <property type="match status" value="1"/>
</dbReference>
<comment type="catalytic activity">
    <reaction evidence="1">
        <text>Hydrolysis of terminal non-reducing beta-D-galactose residues in beta-D-galactosides.</text>
        <dbReference type="EC" id="3.2.1.23"/>
    </reaction>
</comment>
<dbReference type="GO" id="GO:0004565">
    <property type="term" value="F:beta-galactosidase activity"/>
    <property type="evidence" value="ECO:0007669"/>
    <property type="project" value="UniProtKB-EC"/>
</dbReference>
<name>A0A812MF61_SYMPI</name>